<proteinExistence type="predicted"/>
<feature type="transmembrane region" description="Helical" evidence="1">
    <location>
        <begin position="119"/>
        <end position="138"/>
    </location>
</feature>
<feature type="transmembrane region" description="Helical" evidence="1">
    <location>
        <begin position="27"/>
        <end position="46"/>
    </location>
</feature>
<keyword evidence="3" id="KW-1185">Reference proteome</keyword>
<reference evidence="2 3" key="1">
    <citation type="submission" date="2018-10" db="EMBL/GenBank/DDBJ databases">
        <title>Genomic Encyclopedia of Archaeal and Bacterial Type Strains, Phase II (KMG-II): from individual species to whole genera.</title>
        <authorList>
            <person name="Goeker M."/>
        </authorList>
    </citation>
    <scope>NUCLEOTIDE SEQUENCE [LARGE SCALE GENOMIC DNA]</scope>
    <source>
        <strain evidence="2 3">DSM 14954</strain>
    </source>
</reference>
<dbReference type="EMBL" id="RBIL01000002">
    <property type="protein sequence ID" value="RKQ86231.1"/>
    <property type="molecule type" value="Genomic_DNA"/>
</dbReference>
<feature type="transmembrane region" description="Helical" evidence="1">
    <location>
        <begin position="188"/>
        <end position="207"/>
    </location>
</feature>
<name>A0A660KWX7_9ACTN</name>
<dbReference type="Pfam" id="PF09490">
    <property type="entry name" value="CbtA"/>
    <property type="match status" value="1"/>
</dbReference>
<feature type="transmembrane region" description="Helical" evidence="1">
    <location>
        <begin position="158"/>
        <end position="176"/>
    </location>
</feature>
<keyword evidence="1" id="KW-0472">Membrane</keyword>
<sequence length="275" mass="28478">MSGSTTPGTCSASPATSVDSQKVVRGLLIRGMLAGLAAGVLMFVFAKVFGEPSIDRAIAFEEATSPPSDEAPLVSRTMQASLGLLTGTIVYAVAVGGVFALVFAAVFGRVGHARPRVTAATLALVAFAVIVLVPFLKYPSNPPAVGADETIASRTQNYFVMLLLSVVAAFAALRVGRDAVKRLGAWNGTLVAVGSYIALMVISQLLMPSLDETPAGFSASVIYDFRLATLGTHAVLYATLGLGFGALAERWISQVRPAAAGTYRTSSLSARAPHS</sequence>
<comment type="caution">
    <text evidence="2">The sequence shown here is derived from an EMBL/GenBank/DDBJ whole genome shotgun (WGS) entry which is preliminary data.</text>
</comment>
<evidence type="ECO:0000313" key="2">
    <source>
        <dbReference type="EMBL" id="RKQ86231.1"/>
    </source>
</evidence>
<organism evidence="2 3">
    <name type="scientific">Solirubrobacter pauli</name>
    <dbReference type="NCBI Taxonomy" id="166793"/>
    <lineage>
        <taxon>Bacteria</taxon>
        <taxon>Bacillati</taxon>
        <taxon>Actinomycetota</taxon>
        <taxon>Thermoleophilia</taxon>
        <taxon>Solirubrobacterales</taxon>
        <taxon>Solirubrobacteraceae</taxon>
        <taxon>Solirubrobacter</taxon>
    </lineage>
</organism>
<dbReference type="Proteomes" id="UP000278962">
    <property type="component" value="Unassembled WGS sequence"/>
</dbReference>
<evidence type="ECO:0000256" key="1">
    <source>
        <dbReference type="SAM" id="Phobius"/>
    </source>
</evidence>
<dbReference type="InterPro" id="IPR012666">
    <property type="entry name" value="CbtA_put"/>
</dbReference>
<evidence type="ECO:0000313" key="3">
    <source>
        <dbReference type="Proteomes" id="UP000278962"/>
    </source>
</evidence>
<accession>A0A660KWX7</accession>
<feature type="transmembrane region" description="Helical" evidence="1">
    <location>
        <begin position="227"/>
        <end position="248"/>
    </location>
</feature>
<gene>
    <name evidence="2" type="ORF">C8N24_4241</name>
</gene>
<feature type="transmembrane region" description="Helical" evidence="1">
    <location>
        <begin position="82"/>
        <end position="107"/>
    </location>
</feature>
<dbReference type="OrthoDB" id="6851830at2"/>
<keyword evidence="1" id="KW-0812">Transmembrane</keyword>
<dbReference type="AlphaFoldDB" id="A0A660KWX7"/>
<protein>
    <submittedName>
        <fullName evidence="2">Putative cobalt transporter CbtA</fullName>
    </submittedName>
</protein>
<keyword evidence="1" id="KW-1133">Transmembrane helix</keyword>